<comment type="caution">
    <text evidence="6">The sequence shown here is derived from an EMBL/GenBank/DDBJ whole genome shotgun (WGS) entry which is preliminary data.</text>
</comment>
<evidence type="ECO:0000256" key="3">
    <source>
        <dbReference type="ARBA" id="ARBA00023274"/>
    </source>
</evidence>
<dbReference type="InterPro" id="IPR014722">
    <property type="entry name" value="Rib_uL2_dom2"/>
</dbReference>
<dbReference type="CDD" id="cd06089">
    <property type="entry name" value="KOW_RPL26"/>
    <property type="match status" value="1"/>
</dbReference>
<dbReference type="GO" id="GO:0015934">
    <property type="term" value="C:large ribosomal subunit"/>
    <property type="evidence" value="ECO:0007669"/>
    <property type="project" value="UniProtKB-UniRule"/>
</dbReference>
<gene>
    <name evidence="4" type="primary">rpl24</name>
    <name evidence="6" type="ORF">FTO68_06740</name>
</gene>
<comment type="function">
    <text evidence="4">Located at the polypeptide exit tunnel on the outside of the subunit.</text>
</comment>
<feature type="domain" description="KOW" evidence="5">
    <location>
        <begin position="46"/>
        <end position="73"/>
    </location>
</feature>
<keyword evidence="7" id="KW-1185">Reference proteome</keyword>
<comment type="function">
    <text evidence="4">One of two assembly initiator proteins, it binds directly to the 5'-end of the 23S rRNA, where it nucleates assembly of the 50S subunit.</text>
</comment>
<reference evidence="6 7" key="1">
    <citation type="submission" date="2019-08" db="EMBL/GenBank/DDBJ databases">
        <authorList>
            <person name="Chen S.-C."/>
            <person name="Lai M.-C."/>
            <person name="You Y.-T."/>
        </authorList>
    </citation>
    <scope>NUCLEOTIDE SEQUENCE [LARGE SCALE GENOMIC DNA]</scope>
    <source>
        <strain evidence="6 7">P2F9704a</strain>
    </source>
</reference>
<evidence type="ECO:0000259" key="5">
    <source>
        <dbReference type="SMART" id="SM00739"/>
    </source>
</evidence>
<dbReference type="PROSITE" id="PS01108">
    <property type="entry name" value="RIBOSOMAL_L24"/>
    <property type="match status" value="1"/>
</dbReference>
<dbReference type="Proteomes" id="UP001524383">
    <property type="component" value="Unassembled WGS sequence"/>
</dbReference>
<dbReference type="SUPFAM" id="SSF50104">
    <property type="entry name" value="Translation proteins SH3-like domain"/>
    <property type="match status" value="1"/>
</dbReference>
<dbReference type="InterPro" id="IPR005825">
    <property type="entry name" value="Ribosomal_uL24_CS"/>
</dbReference>
<comment type="similarity">
    <text evidence="1 4">Belongs to the universal ribosomal protein uL24 family.</text>
</comment>
<accession>A0ABD4TN11</accession>
<keyword evidence="2 4" id="KW-0689">Ribosomal protein</keyword>
<dbReference type="NCBIfam" id="TIGR01080">
    <property type="entry name" value="rplX_A_E"/>
    <property type="match status" value="1"/>
</dbReference>
<dbReference type="InterPro" id="IPR041988">
    <property type="entry name" value="Ribosomal_uL24_KOW"/>
</dbReference>
<dbReference type="Gene3D" id="2.30.30.30">
    <property type="match status" value="1"/>
</dbReference>
<dbReference type="GO" id="GO:0006412">
    <property type="term" value="P:translation"/>
    <property type="evidence" value="ECO:0007669"/>
    <property type="project" value="UniProtKB-UniRule"/>
</dbReference>
<dbReference type="SMART" id="SM00739">
    <property type="entry name" value="KOW"/>
    <property type="match status" value="1"/>
</dbReference>
<evidence type="ECO:0000256" key="4">
    <source>
        <dbReference type="HAMAP-Rule" id="MF_01326"/>
    </source>
</evidence>
<dbReference type="Pfam" id="PF16906">
    <property type="entry name" value="Ribosomal_L26"/>
    <property type="match status" value="1"/>
</dbReference>
<evidence type="ECO:0000313" key="7">
    <source>
        <dbReference type="Proteomes" id="UP001524383"/>
    </source>
</evidence>
<dbReference type="Pfam" id="PF00467">
    <property type="entry name" value="KOW"/>
    <property type="match status" value="1"/>
</dbReference>
<name>A0ABD4TN11_9EURY</name>
<dbReference type="PANTHER" id="PTHR11143">
    <property type="entry name" value="60S RIBOSOMAL PROTEIN L26 FAMILY MEMBER"/>
    <property type="match status" value="1"/>
</dbReference>
<keyword evidence="3 4" id="KW-0687">Ribonucleoprotein</keyword>
<dbReference type="InterPro" id="IPR005824">
    <property type="entry name" value="KOW"/>
</dbReference>
<evidence type="ECO:0000256" key="2">
    <source>
        <dbReference type="ARBA" id="ARBA00022980"/>
    </source>
</evidence>
<dbReference type="InterPro" id="IPR005756">
    <property type="entry name" value="Ribosomal_uL24_euk/arc"/>
</dbReference>
<dbReference type="EMBL" id="VOTZ01000012">
    <property type="protein sequence ID" value="MCQ1538680.1"/>
    <property type="molecule type" value="Genomic_DNA"/>
</dbReference>
<dbReference type="RefSeq" id="WP_255332629.1">
    <property type="nucleotide sequence ID" value="NZ_VOTZ01000012.1"/>
</dbReference>
<keyword evidence="4" id="KW-0699">rRNA-binding</keyword>
<protein>
    <recommendedName>
        <fullName evidence="4">Large ribosomal subunit protein uL24</fullName>
    </recommendedName>
</protein>
<dbReference type="GO" id="GO:0019843">
    <property type="term" value="F:rRNA binding"/>
    <property type="evidence" value="ECO:0007669"/>
    <property type="project" value="UniProtKB-UniRule"/>
</dbReference>
<evidence type="ECO:0000313" key="6">
    <source>
        <dbReference type="EMBL" id="MCQ1538680.1"/>
    </source>
</evidence>
<proteinExistence type="inferred from homology"/>
<dbReference type="InterPro" id="IPR008991">
    <property type="entry name" value="Translation_prot_SH3-like_sf"/>
</dbReference>
<organism evidence="6 7">
    <name type="scientific">Methanocalculus taiwanensis</name>
    <dbReference type="NCBI Taxonomy" id="106207"/>
    <lineage>
        <taxon>Archaea</taxon>
        <taxon>Methanobacteriati</taxon>
        <taxon>Methanobacteriota</taxon>
        <taxon>Stenosarchaea group</taxon>
        <taxon>Methanomicrobia</taxon>
        <taxon>Methanomicrobiales</taxon>
        <taxon>Methanocalculaceae</taxon>
        <taxon>Methanocalculus</taxon>
    </lineage>
</organism>
<keyword evidence="4" id="KW-0694">RNA-binding</keyword>
<sequence length="121" mass="13559">MVRIASSQPRKQRKVRYNAPIHLRGTLLHAMLSPELREKHGRRNIRLVTGDTVKVLRGEHAGTTGVVEGIDAKRFAIQVHGVTVKKADGTEVARPLDPSKVMITKLNLKDPKREERIGVKE</sequence>
<comment type="subunit">
    <text evidence="4">Part of the 50S ribosomal subunit.</text>
</comment>
<evidence type="ECO:0000256" key="1">
    <source>
        <dbReference type="ARBA" id="ARBA00010618"/>
    </source>
</evidence>
<dbReference type="HAMAP" id="MF_01326_A">
    <property type="entry name" value="Ribosomal_uL24_A"/>
    <property type="match status" value="1"/>
</dbReference>
<dbReference type="GO" id="GO:0003735">
    <property type="term" value="F:structural constituent of ribosome"/>
    <property type="evidence" value="ECO:0007669"/>
    <property type="project" value="UniProtKB-UniRule"/>
</dbReference>
<dbReference type="AlphaFoldDB" id="A0ABD4TN11"/>